<comment type="similarity">
    <text evidence="1 7">Belongs to the bacterial ribosomal protein bL9 family.</text>
</comment>
<evidence type="ECO:0000256" key="5">
    <source>
        <dbReference type="ARBA" id="ARBA00023274"/>
    </source>
</evidence>
<name>A0A1M6C895_9BACT</name>
<dbReference type="InterPro" id="IPR036935">
    <property type="entry name" value="Ribosomal_bL9_N_sf"/>
</dbReference>
<dbReference type="InterPro" id="IPR036791">
    <property type="entry name" value="Ribosomal_bL9_C_sf"/>
</dbReference>
<dbReference type="EMBL" id="FQYN01000002">
    <property type="protein sequence ID" value="SHI57245.1"/>
    <property type="molecule type" value="Genomic_DNA"/>
</dbReference>
<keyword evidence="5 7" id="KW-0687">Ribonucleoprotein</keyword>
<dbReference type="HAMAP" id="MF_00503">
    <property type="entry name" value="Ribosomal_bL9"/>
    <property type="match status" value="1"/>
</dbReference>
<evidence type="ECO:0000313" key="11">
    <source>
        <dbReference type="Proteomes" id="UP000184418"/>
    </source>
</evidence>
<dbReference type="NCBIfam" id="TIGR00158">
    <property type="entry name" value="L9"/>
    <property type="match status" value="1"/>
</dbReference>
<dbReference type="Pfam" id="PF03948">
    <property type="entry name" value="Ribosomal_L9_C"/>
    <property type="match status" value="1"/>
</dbReference>
<evidence type="ECO:0000259" key="8">
    <source>
        <dbReference type="Pfam" id="PF01281"/>
    </source>
</evidence>
<dbReference type="InterPro" id="IPR009027">
    <property type="entry name" value="Ribosomal_bL9/RNase_H1_N"/>
</dbReference>
<dbReference type="Gene3D" id="3.10.430.100">
    <property type="entry name" value="Ribosomal protein L9, C-terminal domain"/>
    <property type="match status" value="1"/>
</dbReference>
<dbReference type="InterPro" id="IPR020594">
    <property type="entry name" value="Ribosomal_bL9_bac/chp"/>
</dbReference>
<evidence type="ECO:0000256" key="3">
    <source>
        <dbReference type="ARBA" id="ARBA00022884"/>
    </source>
</evidence>
<evidence type="ECO:0000259" key="9">
    <source>
        <dbReference type="Pfam" id="PF03948"/>
    </source>
</evidence>
<dbReference type="GO" id="GO:0003735">
    <property type="term" value="F:structural constituent of ribosome"/>
    <property type="evidence" value="ECO:0007669"/>
    <property type="project" value="InterPro"/>
</dbReference>
<organism evidence="10 11">
    <name type="scientific">Hymenobacter daecheongensis DSM 21074</name>
    <dbReference type="NCBI Taxonomy" id="1121955"/>
    <lineage>
        <taxon>Bacteria</taxon>
        <taxon>Pseudomonadati</taxon>
        <taxon>Bacteroidota</taxon>
        <taxon>Cytophagia</taxon>
        <taxon>Cytophagales</taxon>
        <taxon>Hymenobacteraceae</taxon>
        <taxon>Hymenobacter</taxon>
    </lineage>
</organism>
<dbReference type="Pfam" id="PF01281">
    <property type="entry name" value="Ribosomal_L9_N"/>
    <property type="match status" value="1"/>
</dbReference>
<dbReference type="InterPro" id="IPR000244">
    <property type="entry name" value="Ribosomal_bL9"/>
</dbReference>
<dbReference type="SUPFAM" id="SSF55658">
    <property type="entry name" value="L9 N-domain-like"/>
    <property type="match status" value="1"/>
</dbReference>
<evidence type="ECO:0000256" key="2">
    <source>
        <dbReference type="ARBA" id="ARBA00022730"/>
    </source>
</evidence>
<dbReference type="InterPro" id="IPR020070">
    <property type="entry name" value="Ribosomal_bL9_N"/>
</dbReference>
<dbReference type="AlphaFoldDB" id="A0A1M6C895"/>
<evidence type="ECO:0000256" key="6">
    <source>
        <dbReference type="ARBA" id="ARBA00035292"/>
    </source>
</evidence>
<dbReference type="GO" id="GO:0006412">
    <property type="term" value="P:translation"/>
    <property type="evidence" value="ECO:0007669"/>
    <property type="project" value="UniProtKB-UniRule"/>
</dbReference>
<dbReference type="Proteomes" id="UP000184418">
    <property type="component" value="Unassembled WGS sequence"/>
</dbReference>
<dbReference type="OrthoDB" id="9788336at2"/>
<dbReference type="PANTHER" id="PTHR21368">
    <property type="entry name" value="50S RIBOSOMAL PROTEIN L9"/>
    <property type="match status" value="1"/>
</dbReference>
<gene>
    <name evidence="7" type="primary">rplI</name>
    <name evidence="10" type="ORF">SAMN02745146_1068</name>
</gene>
<keyword evidence="4 7" id="KW-0689">Ribosomal protein</keyword>
<reference evidence="10 11" key="1">
    <citation type="submission" date="2016-11" db="EMBL/GenBank/DDBJ databases">
        <authorList>
            <person name="Jaros S."/>
            <person name="Januszkiewicz K."/>
            <person name="Wedrychowicz H."/>
        </authorList>
    </citation>
    <scope>NUCLEOTIDE SEQUENCE [LARGE SCALE GENOMIC DNA]</scope>
    <source>
        <strain evidence="10 11">DSM 21074</strain>
    </source>
</reference>
<dbReference type="GO" id="GO:0019843">
    <property type="term" value="F:rRNA binding"/>
    <property type="evidence" value="ECO:0007669"/>
    <property type="project" value="UniProtKB-UniRule"/>
</dbReference>
<keyword evidence="2 7" id="KW-0699">rRNA-binding</keyword>
<keyword evidence="11" id="KW-1185">Reference proteome</keyword>
<dbReference type="STRING" id="1121955.SAMN02745146_1068"/>
<keyword evidence="3 7" id="KW-0694">RNA-binding</keyword>
<sequence length="147" mass="16115">MEVILKDDVKNLGYKNDIVTVKPGYGRNYLLPQGLAILADKSNKKVIAENVRQAAHKAEKIKTEAQGVANQIGDAAFDIKAKVGETGKIFGRVTTLQLAEALKAKGIDVDRKRISFDQEPTAAGEYTATVNLHKEVKHQVRFNVVAE</sequence>
<feature type="domain" description="Large ribosomal subunit protein bL9 C-terminal" evidence="9">
    <location>
        <begin position="64"/>
        <end position="146"/>
    </location>
</feature>
<evidence type="ECO:0000313" key="10">
    <source>
        <dbReference type="EMBL" id="SHI57245.1"/>
    </source>
</evidence>
<dbReference type="GO" id="GO:0005840">
    <property type="term" value="C:ribosome"/>
    <property type="evidence" value="ECO:0007669"/>
    <property type="project" value="UniProtKB-KW"/>
</dbReference>
<dbReference type="RefSeq" id="WP_073106227.1">
    <property type="nucleotide sequence ID" value="NZ_FQYN01000002.1"/>
</dbReference>
<accession>A0A1M6C895</accession>
<protein>
    <recommendedName>
        <fullName evidence="6 7">Large ribosomal subunit protein bL9</fullName>
    </recommendedName>
</protein>
<dbReference type="InterPro" id="IPR020069">
    <property type="entry name" value="Ribosomal_bL9_C"/>
</dbReference>
<evidence type="ECO:0000256" key="4">
    <source>
        <dbReference type="ARBA" id="ARBA00022980"/>
    </source>
</evidence>
<proteinExistence type="inferred from homology"/>
<dbReference type="GO" id="GO:1990904">
    <property type="term" value="C:ribonucleoprotein complex"/>
    <property type="evidence" value="ECO:0007669"/>
    <property type="project" value="UniProtKB-KW"/>
</dbReference>
<evidence type="ECO:0000256" key="1">
    <source>
        <dbReference type="ARBA" id="ARBA00010605"/>
    </source>
</evidence>
<comment type="function">
    <text evidence="7">Binds to the 23S rRNA.</text>
</comment>
<feature type="domain" description="Ribosomal protein L9" evidence="8">
    <location>
        <begin position="1"/>
        <end position="46"/>
    </location>
</feature>
<dbReference type="SUPFAM" id="SSF55653">
    <property type="entry name" value="Ribosomal protein L9 C-domain"/>
    <property type="match status" value="1"/>
</dbReference>
<dbReference type="Gene3D" id="3.40.5.10">
    <property type="entry name" value="Ribosomal protein L9, N-terminal domain"/>
    <property type="match status" value="1"/>
</dbReference>
<evidence type="ECO:0000256" key="7">
    <source>
        <dbReference type="HAMAP-Rule" id="MF_00503"/>
    </source>
</evidence>